<dbReference type="PANTHER" id="PTHR48081">
    <property type="entry name" value="AB HYDROLASE SUPERFAMILY PROTEIN C4A8.06C"/>
    <property type="match status" value="1"/>
</dbReference>
<dbReference type="Proteomes" id="UP000766595">
    <property type="component" value="Unassembled WGS sequence"/>
</dbReference>
<protein>
    <submittedName>
        <fullName evidence="4">Alpha/beta hydrolase</fullName>
    </submittedName>
</protein>
<accession>A0A947GD12</accession>
<dbReference type="InterPro" id="IPR029058">
    <property type="entry name" value="AB_hydrolase_fold"/>
</dbReference>
<evidence type="ECO:0000259" key="3">
    <source>
        <dbReference type="Pfam" id="PF07859"/>
    </source>
</evidence>
<sequence length="320" mass="34186">MTGLPDPALFRPDAIPEETRRLNAEITAKIEALPDVWSVPAHVVRDRRARGLGPFPPAPKSARAEALDIDGPRGPITLRTIAPAEGPARGVYLHIHGGGWTLGAADQQDPRLERIADTTGLTAVSVEYRLAPEHPYPAGPDDCEAAALWLLGPGRTRFETGRLAIGGESAGAHLAVVTLLRLRDRHGLTPFHAANLVAGCFDLALTPSARRFGLEKLVLSTRDITMFVRHFLLRGGDPADPDISPLQADLAGLPPALFSVGTRDALLDDSLFMAARWSAAGNAAELAVFPGGCHVFQAFPSAQTEASLARMDRFLAECSR</sequence>
<proteinExistence type="inferred from homology"/>
<dbReference type="InterPro" id="IPR050300">
    <property type="entry name" value="GDXG_lipolytic_enzyme"/>
</dbReference>
<evidence type="ECO:0000256" key="2">
    <source>
        <dbReference type="ARBA" id="ARBA00022801"/>
    </source>
</evidence>
<dbReference type="EMBL" id="JAHHZF010000011">
    <property type="protein sequence ID" value="MBT9292023.1"/>
    <property type="molecule type" value="Genomic_DNA"/>
</dbReference>
<feature type="domain" description="Alpha/beta hydrolase fold-3" evidence="3">
    <location>
        <begin position="93"/>
        <end position="297"/>
    </location>
</feature>
<evidence type="ECO:0000256" key="1">
    <source>
        <dbReference type="ARBA" id="ARBA00010515"/>
    </source>
</evidence>
<comment type="similarity">
    <text evidence="1">Belongs to the 'GDXG' lipolytic enzyme family.</text>
</comment>
<dbReference type="Gene3D" id="3.40.50.1820">
    <property type="entry name" value="alpha/beta hydrolase"/>
    <property type="match status" value="1"/>
</dbReference>
<evidence type="ECO:0000313" key="5">
    <source>
        <dbReference type="Proteomes" id="UP000766595"/>
    </source>
</evidence>
<dbReference type="GO" id="GO:0004806">
    <property type="term" value="F:triacylglycerol lipase activity"/>
    <property type="evidence" value="ECO:0007669"/>
    <property type="project" value="TreeGrafter"/>
</dbReference>
<name>A0A947GD12_9HYPH</name>
<dbReference type="PANTHER" id="PTHR48081:SF30">
    <property type="entry name" value="ACETYL-HYDROLASE LIPR-RELATED"/>
    <property type="match status" value="1"/>
</dbReference>
<keyword evidence="5" id="KW-1185">Reference proteome</keyword>
<reference evidence="4 5" key="1">
    <citation type="submission" date="2021-06" db="EMBL/GenBank/DDBJ databases">
        <authorList>
            <person name="Grouzdev D.S."/>
            <person name="Koziaeva V."/>
        </authorList>
    </citation>
    <scope>NUCLEOTIDE SEQUENCE [LARGE SCALE GENOMIC DNA]</scope>
    <source>
        <strain evidence="4 5">22</strain>
    </source>
</reference>
<evidence type="ECO:0000313" key="4">
    <source>
        <dbReference type="EMBL" id="MBT9292023.1"/>
    </source>
</evidence>
<organism evidence="4 5">
    <name type="scientific">Prosthecodimorpha staleyi</name>
    <dbReference type="NCBI Taxonomy" id="2840188"/>
    <lineage>
        <taxon>Bacteria</taxon>
        <taxon>Pseudomonadati</taxon>
        <taxon>Pseudomonadota</taxon>
        <taxon>Alphaproteobacteria</taxon>
        <taxon>Hyphomicrobiales</taxon>
        <taxon>Ancalomicrobiaceae</taxon>
        <taxon>Prosthecodimorpha</taxon>
    </lineage>
</organism>
<dbReference type="Pfam" id="PF07859">
    <property type="entry name" value="Abhydrolase_3"/>
    <property type="match status" value="1"/>
</dbReference>
<gene>
    <name evidence="4" type="ORF">KL771_21345</name>
</gene>
<dbReference type="RefSeq" id="WP_261970538.1">
    <property type="nucleotide sequence ID" value="NZ_JAHHZF010000011.1"/>
</dbReference>
<comment type="caution">
    <text evidence="4">The sequence shown here is derived from an EMBL/GenBank/DDBJ whole genome shotgun (WGS) entry which is preliminary data.</text>
</comment>
<keyword evidence="2 4" id="KW-0378">Hydrolase</keyword>
<dbReference type="AlphaFoldDB" id="A0A947GD12"/>
<dbReference type="SUPFAM" id="SSF53474">
    <property type="entry name" value="alpha/beta-Hydrolases"/>
    <property type="match status" value="1"/>
</dbReference>
<dbReference type="InterPro" id="IPR013094">
    <property type="entry name" value="AB_hydrolase_3"/>
</dbReference>